<dbReference type="AlphaFoldDB" id="A0A919N1J0"/>
<proteinExistence type="predicted"/>
<organism evidence="2 3">
    <name type="scientific">Paractinoplanes rishiriensis</name>
    <dbReference type="NCBI Taxonomy" id="1050105"/>
    <lineage>
        <taxon>Bacteria</taxon>
        <taxon>Bacillati</taxon>
        <taxon>Actinomycetota</taxon>
        <taxon>Actinomycetes</taxon>
        <taxon>Micromonosporales</taxon>
        <taxon>Micromonosporaceae</taxon>
        <taxon>Paractinoplanes</taxon>
    </lineage>
</organism>
<evidence type="ECO:0000256" key="1">
    <source>
        <dbReference type="SAM" id="Phobius"/>
    </source>
</evidence>
<keyword evidence="3" id="KW-1185">Reference proteome</keyword>
<keyword evidence="1" id="KW-0472">Membrane</keyword>
<sequence length="246" mass="25026">MSANNTAAGSASEAALIEKISSVMGRIQTKTTELQGSINAKLPLLPDSLQGRIFAGWNTFCDFLGRVWNNLAEVCSNMGSPSQLWSTADAWSDTVGAPVSAQVQSADAGLLQVDTAWDGDAADAYRQTLPLQKTALEKVQSVLTSGISTALNDVAKAIIVFWGALLGALVALAAGIIGALSSAATIFGLPAAPVIAAGAGLTASAALIVGAEALKSACASANNLLRQKLADNAGFHQGHWPPAAKA</sequence>
<evidence type="ECO:0000313" key="2">
    <source>
        <dbReference type="EMBL" id="GIF01586.1"/>
    </source>
</evidence>
<dbReference type="RefSeq" id="WP_203790395.1">
    <property type="nucleotide sequence ID" value="NZ_BOMV01000107.1"/>
</dbReference>
<feature type="transmembrane region" description="Helical" evidence="1">
    <location>
        <begin position="186"/>
        <end position="209"/>
    </location>
</feature>
<evidence type="ECO:0000313" key="3">
    <source>
        <dbReference type="Proteomes" id="UP000636960"/>
    </source>
</evidence>
<comment type="caution">
    <text evidence="2">The sequence shown here is derived from an EMBL/GenBank/DDBJ whole genome shotgun (WGS) entry which is preliminary data.</text>
</comment>
<keyword evidence="1" id="KW-1133">Transmembrane helix</keyword>
<dbReference type="EMBL" id="BOMV01000107">
    <property type="protein sequence ID" value="GIF01586.1"/>
    <property type="molecule type" value="Genomic_DNA"/>
</dbReference>
<keyword evidence="1" id="KW-0812">Transmembrane</keyword>
<gene>
    <name evidence="2" type="ORF">Ari01nite_90500</name>
</gene>
<protein>
    <submittedName>
        <fullName evidence="2">Uncharacterized protein</fullName>
    </submittedName>
</protein>
<dbReference type="Proteomes" id="UP000636960">
    <property type="component" value="Unassembled WGS sequence"/>
</dbReference>
<feature type="transmembrane region" description="Helical" evidence="1">
    <location>
        <begin position="157"/>
        <end position="180"/>
    </location>
</feature>
<reference evidence="2" key="1">
    <citation type="submission" date="2021-01" db="EMBL/GenBank/DDBJ databases">
        <title>Whole genome shotgun sequence of Actinoplanes rishiriensis NBRC 108556.</title>
        <authorList>
            <person name="Komaki H."/>
            <person name="Tamura T."/>
        </authorList>
    </citation>
    <scope>NUCLEOTIDE SEQUENCE</scope>
    <source>
        <strain evidence="2">NBRC 108556</strain>
    </source>
</reference>
<name>A0A919N1J0_9ACTN</name>
<accession>A0A919N1J0</accession>